<evidence type="ECO:0000256" key="5">
    <source>
        <dbReference type="ARBA" id="ARBA00023277"/>
    </source>
</evidence>
<gene>
    <name evidence="6" type="ORF">JZO76_00955</name>
</gene>
<dbReference type="InterPro" id="IPR051600">
    <property type="entry name" value="Beta-PGM-like"/>
</dbReference>
<dbReference type="RefSeq" id="WP_206902302.1">
    <property type="nucleotide sequence ID" value="NZ_JAFLVT010000001.1"/>
</dbReference>
<keyword evidence="7" id="KW-1185">Reference proteome</keyword>
<dbReference type="SUPFAM" id="SSF56784">
    <property type="entry name" value="HAD-like"/>
    <property type="match status" value="1"/>
</dbReference>
<evidence type="ECO:0000313" key="7">
    <source>
        <dbReference type="Proteomes" id="UP000664256"/>
    </source>
</evidence>
<comment type="similarity">
    <text evidence="2">Belongs to the HAD-like hydrolase superfamily. CbbY/CbbZ/Gph/YieH family.</text>
</comment>
<evidence type="ECO:0000256" key="2">
    <source>
        <dbReference type="ARBA" id="ARBA00006171"/>
    </source>
</evidence>
<evidence type="ECO:0000256" key="4">
    <source>
        <dbReference type="ARBA" id="ARBA00022842"/>
    </source>
</evidence>
<name>A0ABS3H4Y5_9ENTE</name>
<dbReference type="InterPro" id="IPR006439">
    <property type="entry name" value="HAD-SF_hydro_IA"/>
</dbReference>
<dbReference type="InterPro" id="IPR023198">
    <property type="entry name" value="PGP-like_dom2"/>
</dbReference>
<dbReference type="EMBL" id="JAFLVT010000001">
    <property type="protein sequence ID" value="MBO0448097.1"/>
    <property type="molecule type" value="Genomic_DNA"/>
</dbReference>
<dbReference type="SFLD" id="SFLDG01129">
    <property type="entry name" value="C1.5:_HAD__Beta-PGM__Phosphata"/>
    <property type="match status" value="1"/>
</dbReference>
<evidence type="ECO:0000256" key="3">
    <source>
        <dbReference type="ARBA" id="ARBA00022723"/>
    </source>
</evidence>
<dbReference type="Proteomes" id="UP000664256">
    <property type="component" value="Unassembled WGS sequence"/>
</dbReference>
<evidence type="ECO:0000313" key="6">
    <source>
        <dbReference type="EMBL" id="MBO0448097.1"/>
    </source>
</evidence>
<dbReference type="Gene3D" id="3.40.50.1000">
    <property type="entry name" value="HAD superfamily/HAD-like"/>
    <property type="match status" value="1"/>
</dbReference>
<dbReference type="PANTHER" id="PTHR46193:SF18">
    <property type="entry name" value="HEXITOL PHOSPHATASE B"/>
    <property type="match status" value="1"/>
</dbReference>
<dbReference type="Pfam" id="PF00702">
    <property type="entry name" value="Hydrolase"/>
    <property type="match status" value="1"/>
</dbReference>
<dbReference type="Gene3D" id="1.10.150.240">
    <property type="entry name" value="Putative phosphatase, domain 2"/>
    <property type="match status" value="1"/>
</dbReference>
<dbReference type="InterPro" id="IPR023214">
    <property type="entry name" value="HAD_sf"/>
</dbReference>
<sequence>MKGILFDFNGTLINDTQKHEEAWQAFITKVTGSPVSKGDFAKYFHGKNAQHTLEHVFKRPLTAQEVADYAEEKEALYRALCLADPNYSLLKGVPEFLTLLQKEQIPFTIATASGKTNLDFYFDTLNLNQWFQLDKVVYDDGKMISKPDPDPYLKGAARLRLLPSECVIFEDAPVGLLSAYNAAAAQIVAVATSETKDSLAKLPGVSLIVADFTDPALTVLIDQFTKKS</sequence>
<dbReference type="CDD" id="cd07505">
    <property type="entry name" value="HAD_BPGM-like"/>
    <property type="match status" value="1"/>
</dbReference>
<comment type="cofactor">
    <cofactor evidence="1">
        <name>Mg(2+)</name>
        <dbReference type="ChEBI" id="CHEBI:18420"/>
    </cofactor>
</comment>
<keyword evidence="5" id="KW-0119">Carbohydrate metabolism</keyword>
<reference evidence="6 7" key="1">
    <citation type="submission" date="2021-03" db="EMBL/GenBank/DDBJ databases">
        <title>Enterococcal diversity collection.</title>
        <authorList>
            <person name="Gilmore M.S."/>
            <person name="Schwartzman J."/>
            <person name="Van Tyne D."/>
            <person name="Martin M."/>
            <person name="Earl A.M."/>
            <person name="Manson A.L."/>
            <person name="Straub T."/>
            <person name="Salamzade R."/>
            <person name="Saavedra J."/>
            <person name="Lebreton F."/>
            <person name="Prichula J."/>
            <person name="Schaufler K."/>
            <person name="Gaca A."/>
            <person name="Sgardioli B."/>
            <person name="Wagenaar J."/>
            <person name="Strong T."/>
        </authorList>
    </citation>
    <scope>NUCLEOTIDE SEQUENCE [LARGE SCALE GENOMIC DNA]</scope>
    <source>
        <strain evidence="6 7">MJM12</strain>
    </source>
</reference>
<organism evidence="6 7">
    <name type="scientific">Candidatus Enterococcus myersii</name>
    <dbReference type="NCBI Taxonomy" id="2815322"/>
    <lineage>
        <taxon>Bacteria</taxon>
        <taxon>Bacillati</taxon>
        <taxon>Bacillota</taxon>
        <taxon>Bacilli</taxon>
        <taxon>Lactobacillales</taxon>
        <taxon>Enterococcaceae</taxon>
        <taxon>Enterococcus</taxon>
    </lineage>
</organism>
<evidence type="ECO:0000256" key="1">
    <source>
        <dbReference type="ARBA" id="ARBA00001946"/>
    </source>
</evidence>
<accession>A0ABS3H4Y5</accession>
<dbReference type="InterPro" id="IPR036412">
    <property type="entry name" value="HAD-like_sf"/>
</dbReference>
<protein>
    <submittedName>
        <fullName evidence="6">HAD family phosphatase</fullName>
    </submittedName>
</protein>
<comment type="caution">
    <text evidence="6">The sequence shown here is derived from an EMBL/GenBank/DDBJ whole genome shotgun (WGS) entry which is preliminary data.</text>
</comment>
<proteinExistence type="inferred from homology"/>
<dbReference type="PANTHER" id="PTHR46193">
    <property type="entry name" value="6-PHOSPHOGLUCONATE PHOSPHATASE"/>
    <property type="match status" value="1"/>
</dbReference>
<dbReference type="SFLD" id="SFLDS00003">
    <property type="entry name" value="Haloacid_Dehalogenase"/>
    <property type="match status" value="1"/>
</dbReference>
<keyword evidence="3" id="KW-0479">Metal-binding</keyword>
<dbReference type="NCBIfam" id="TIGR01509">
    <property type="entry name" value="HAD-SF-IA-v3"/>
    <property type="match status" value="1"/>
</dbReference>
<keyword evidence="4" id="KW-0460">Magnesium</keyword>